<evidence type="ECO:0000256" key="3">
    <source>
        <dbReference type="ARBA" id="ARBA00059078"/>
    </source>
</evidence>
<dbReference type="AlphaFoldDB" id="A0A7Z2T1L1"/>
<reference evidence="7 8" key="1">
    <citation type="submission" date="2020-01" db="EMBL/GenBank/DDBJ databases">
        <title>Whole genome and functional gene identification of agarase of Vibrio HN897.</title>
        <authorList>
            <person name="Liu Y."/>
            <person name="Zhao Z."/>
        </authorList>
    </citation>
    <scope>NUCLEOTIDE SEQUENCE [LARGE SCALE GENOMIC DNA]</scope>
    <source>
        <strain evidence="7 8">HN897</strain>
    </source>
</reference>
<comment type="similarity">
    <text evidence="1 5">Belongs to the BolA/IbaG family.</text>
</comment>
<dbReference type="Proteomes" id="UP000464262">
    <property type="component" value="Chromosome 1"/>
</dbReference>
<dbReference type="PANTHER" id="PTHR46229">
    <property type="entry name" value="BOLA TRANSCRIPTION REGULATOR"/>
    <property type="match status" value="1"/>
</dbReference>
<dbReference type="GO" id="GO:0005829">
    <property type="term" value="C:cytosol"/>
    <property type="evidence" value="ECO:0007669"/>
    <property type="project" value="TreeGrafter"/>
</dbReference>
<dbReference type="SUPFAM" id="SSF82657">
    <property type="entry name" value="BolA-like"/>
    <property type="match status" value="1"/>
</dbReference>
<keyword evidence="8" id="KW-1185">Reference proteome</keyword>
<accession>A0A7Z2T1L1</accession>
<dbReference type="InterPro" id="IPR050961">
    <property type="entry name" value="BolA/IbaG_stress_morph_reg"/>
</dbReference>
<dbReference type="InterPro" id="IPR036065">
    <property type="entry name" value="BolA-like_sf"/>
</dbReference>
<dbReference type="KEGG" id="vas:GT360_03535"/>
<sequence length="108" mass="12355">MIQEKIETKLHSAFDPSHLQVIDESYMHSVPVGSESHFKVIIVTKEFEGQRLIARHRMVNQVLSEELANEIHALAMHTYTEDEWRKEQGFAPDSPMCMGGSKKQQMSG</sequence>
<evidence type="ECO:0000256" key="4">
    <source>
        <dbReference type="ARBA" id="ARBA00074073"/>
    </source>
</evidence>
<protein>
    <recommendedName>
        <fullName evidence="4">DNA-binding transcriptional regulator BolA</fullName>
    </recommendedName>
</protein>
<dbReference type="RefSeq" id="WP_164647535.1">
    <property type="nucleotide sequence ID" value="NZ_CP047475.1"/>
</dbReference>
<dbReference type="Gene3D" id="3.30.300.90">
    <property type="entry name" value="BolA-like"/>
    <property type="match status" value="1"/>
</dbReference>
<dbReference type="GO" id="GO:1990229">
    <property type="term" value="C:iron-sulfur cluster assembly complex"/>
    <property type="evidence" value="ECO:0007669"/>
    <property type="project" value="UniProtKB-ARBA"/>
</dbReference>
<dbReference type="PANTHER" id="PTHR46229:SF2">
    <property type="entry name" value="BOLA-LIKE PROTEIN 1"/>
    <property type="match status" value="1"/>
</dbReference>
<comment type="function">
    <text evidence="3">Transcriptional regulator that plays an important role in general stress response.</text>
</comment>
<dbReference type="FunFam" id="3.30.300.90:FF:000001">
    <property type="entry name" value="Transcriptional regulator BolA"/>
    <property type="match status" value="1"/>
</dbReference>
<name>A0A7Z2T1L1_9VIBR</name>
<evidence type="ECO:0000256" key="6">
    <source>
        <dbReference type="SAM" id="MobiDB-lite"/>
    </source>
</evidence>
<dbReference type="NCBIfam" id="NF008638">
    <property type="entry name" value="PRK11628.1"/>
    <property type="match status" value="1"/>
</dbReference>
<organism evidence="7 8">
    <name type="scientific">Vibrio astriarenae</name>
    <dbReference type="NCBI Taxonomy" id="1481923"/>
    <lineage>
        <taxon>Bacteria</taxon>
        <taxon>Pseudomonadati</taxon>
        <taxon>Pseudomonadota</taxon>
        <taxon>Gammaproteobacteria</taxon>
        <taxon>Vibrionales</taxon>
        <taxon>Vibrionaceae</taxon>
        <taxon>Vibrio</taxon>
    </lineage>
</organism>
<evidence type="ECO:0000313" key="8">
    <source>
        <dbReference type="Proteomes" id="UP000464262"/>
    </source>
</evidence>
<dbReference type="PIRSF" id="PIRSF003113">
    <property type="entry name" value="BolA"/>
    <property type="match status" value="1"/>
</dbReference>
<evidence type="ECO:0000256" key="1">
    <source>
        <dbReference type="ARBA" id="ARBA00005578"/>
    </source>
</evidence>
<proteinExistence type="inferred from homology"/>
<dbReference type="GO" id="GO:0006351">
    <property type="term" value="P:DNA-templated transcription"/>
    <property type="evidence" value="ECO:0007669"/>
    <property type="project" value="TreeGrafter"/>
</dbReference>
<evidence type="ECO:0000256" key="5">
    <source>
        <dbReference type="RuleBase" id="RU003860"/>
    </source>
</evidence>
<gene>
    <name evidence="7" type="primary">bolA</name>
    <name evidence="7" type="ORF">GT360_03535</name>
</gene>
<dbReference type="InterPro" id="IPR002634">
    <property type="entry name" value="BolA"/>
</dbReference>
<evidence type="ECO:0000313" key="7">
    <source>
        <dbReference type="EMBL" id="QIA62640.1"/>
    </source>
</evidence>
<keyword evidence="2" id="KW-0346">Stress response</keyword>
<evidence type="ECO:0000256" key="2">
    <source>
        <dbReference type="ARBA" id="ARBA00023016"/>
    </source>
</evidence>
<dbReference type="EMBL" id="CP047475">
    <property type="protein sequence ID" value="QIA62640.1"/>
    <property type="molecule type" value="Genomic_DNA"/>
</dbReference>
<dbReference type="Pfam" id="PF01722">
    <property type="entry name" value="BolA"/>
    <property type="match status" value="1"/>
</dbReference>
<feature type="region of interest" description="Disordered" evidence="6">
    <location>
        <begin position="88"/>
        <end position="108"/>
    </location>
</feature>